<dbReference type="InterPro" id="IPR044673">
    <property type="entry name" value="DCL-like"/>
</dbReference>
<dbReference type="PANTHER" id="PTHR33415">
    <property type="entry name" value="PROTEIN EMBRYO DEFECTIVE 514"/>
    <property type="match status" value="1"/>
</dbReference>
<protein>
    <submittedName>
        <fullName evidence="1">DCL family protein</fullName>
    </submittedName>
</protein>
<dbReference type="PANTHER" id="PTHR33415:SF12">
    <property type="entry name" value="PROTEIN EMBRYO DEFECTIVE 514"/>
    <property type="match status" value="1"/>
</dbReference>
<proteinExistence type="predicted"/>
<dbReference type="Gene3D" id="3.10.450.40">
    <property type="match status" value="1"/>
</dbReference>
<reference evidence="1" key="1">
    <citation type="submission" date="2024-02" db="EMBL/GenBank/DDBJ databases">
        <title>Tomenella chthoni gen. nov. sp. nov., a member of the family Jonesiaceae isolated from bat guano.</title>
        <authorList>
            <person name="Miller S.L."/>
            <person name="King J."/>
            <person name="Sankaranarayanan K."/>
            <person name="Lawson P.A."/>
        </authorList>
    </citation>
    <scope>NUCLEOTIDE SEQUENCE</scope>
    <source>
        <strain evidence="1">BS-20</strain>
    </source>
</reference>
<dbReference type="EMBL" id="CP146203">
    <property type="protein sequence ID" value="XBH22252.1"/>
    <property type="molecule type" value="Genomic_DNA"/>
</dbReference>
<dbReference type="Pfam" id="PF11523">
    <property type="entry name" value="DUF3223"/>
    <property type="match status" value="1"/>
</dbReference>
<accession>A0AAU7DVP6</accession>
<sequence length="108" mass="11742">MTMSYILGGLTFPTKQAIAKHASAVLNRSGLGEVLNGPDDSFARDLLAHHPEADRKHGVGISAIIVALIPEWGTRNFLVLHEDGTDDNWSIKKCITNLRPVGRSIGRN</sequence>
<evidence type="ECO:0000313" key="1">
    <source>
        <dbReference type="EMBL" id="XBH22252.1"/>
    </source>
</evidence>
<organism evidence="1">
    <name type="scientific">Jonesiaceae bacterium BS-20</name>
    <dbReference type="NCBI Taxonomy" id="3120821"/>
    <lineage>
        <taxon>Bacteria</taxon>
        <taxon>Bacillati</taxon>
        <taxon>Actinomycetota</taxon>
        <taxon>Actinomycetes</taxon>
        <taxon>Micrococcales</taxon>
        <taxon>Jonesiaceae</taxon>
    </lineage>
</organism>
<gene>
    <name evidence="1" type="ORF">V5R04_03220</name>
</gene>
<dbReference type="AlphaFoldDB" id="A0AAU7DVP6"/>
<name>A0AAU7DVP6_9MICO</name>